<feature type="compositionally biased region" description="Polar residues" evidence="1">
    <location>
        <begin position="387"/>
        <end position="417"/>
    </location>
</feature>
<dbReference type="RefSeq" id="XP_016249892.1">
    <property type="nucleotide sequence ID" value="XM_016392373.1"/>
</dbReference>
<feature type="region of interest" description="Disordered" evidence="1">
    <location>
        <begin position="44"/>
        <end position="150"/>
    </location>
</feature>
<sequence length="576" mass="61569">MTRRKGRPSPPPSSVSKSPVSFEIPASLHHFSTLSRSLAATMATGTGTSYHPSSKSTSTPQVSTKPTPAKTLSQPRPNSQSALHSPSSFSTTPRAGQYPTNKANPLKRSFSESQHDSRSDHRPPSSKATSRATKQSNTLPQALAEATGAVAVSSSLSLQTPHLHISTSTPAEEPPLRPGEKLVLATHPNLIAQLIARKRAENEKLGIRERWARKQQEYRMLQSSATQSANELSPQVDHRKIPQASPESSSTPPLARSPSAIPTLEPATSNMLDAQTPAAESPSTSATEDSIKPAENTSEPRPSKDNDSFFESPFSSPIVEFLEKATENAGLKEPLKHDGAMSTNTVSTVAASPVSHPESAAKPSSSTLTTNKFQEASAIPPLFSDKPLTNQSQSQPFRKNSTQSPSVNMHQQPQTDSLAPGQAQVSQQQQRGGPPHLAPRQLPAPRPIPFYPQNAGMPGFYRVEMTQSWPGRSSNFAATPVSAVSSTHTYEQQILSPSMAYSPYGVGSMASYVVGPELPPPPGPLHTYGSTMAPAATGQRREHLLNTGHITAADIVAGINTKFKIATKDDFAVPKR</sequence>
<dbReference type="STRING" id="569365.A0A0D1ZNX2"/>
<dbReference type="AlphaFoldDB" id="A0A0D1ZNX2"/>
<evidence type="ECO:0000313" key="2">
    <source>
        <dbReference type="EMBL" id="KIW29676.1"/>
    </source>
</evidence>
<feature type="region of interest" description="Disordered" evidence="1">
    <location>
        <begin position="381"/>
        <end position="451"/>
    </location>
</feature>
<feature type="compositionally biased region" description="Basic and acidic residues" evidence="1">
    <location>
        <begin position="109"/>
        <end position="123"/>
    </location>
</feature>
<organism evidence="2 3">
    <name type="scientific">Cladophialophora immunda</name>
    <dbReference type="NCBI Taxonomy" id="569365"/>
    <lineage>
        <taxon>Eukaryota</taxon>
        <taxon>Fungi</taxon>
        <taxon>Dikarya</taxon>
        <taxon>Ascomycota</taxon>
        <taxon>Pezizomycotina</taxon>
        <taxon>Eurotiomycetes</taxon>
        <taxon>Chaetothyriomycetidae</taxon>
        <taxon>Chaetothyriales</taxon>
        <taxon>Herpotrichiellaceae</taxon>
        <taxon>Cladophialophora</taxon>
    </lineage>
</organism>
<feature type="compositionally biased region" description="Polar residues" evidence="1">
    <location>
        <begin position="44"/>
        <end position="103"/>
    </location>
</feature>
<feature type="region of interest" description="Disordered" evidence="1">
    <location>
        <begin position="161"/>
        <end position="180"/>
    </location>
</feature>
<dbReference type="HOGENOM" id="CLU_034111_0_0_1"/>
<dbReference type="OrthoDB" id="4160292at2759"/>
<feature type="region of interest" description="Disordered" evidence="1">
    <location>
        <begin position="1"/>
        <end position="21"/>
    </location>
</feature>
<proteinExistence type="predicted"/>
<accession>A0A0D1ZNX2</accession>
<dbReference type="EMBL" id="KN847042">
    <property type="protein sequence ID" value="KIW29676.1"/>
    <property type="molecule type" value="Genomic_DNA"/>
</dbReference>
<feature type="compositionally biased region" description="Polar residues" evidence="1">
    <location>
        <begin position="161"/>
        <end position="170"/>
    </location>
</feature>
<evidence type="ECO:0000313" key="3">
    <source>
        <dbReference type="Proteomes" id="UP000054466"/>
    </source>
</evidence>
<evidence type="ECO:0000256" key="1">
    <source>
        <dbReference type="SAM" id="MobiDB-lite"/>
    </source>
</evidence>
<dbReference type="Proteomes" id="UP000054466">
    <property type="component" value="Unassembled WGS sequence"/>
</dbReference>
<feature type="compositionally biased region" description="Polar residues" evidence="1">
    <location>
        <begin position="126"/>
        <end position="140"/>
    </location>
</feature>
<reference evidence="2 3" key="1">
    <citation type="submission" date="2015-01" db="EMBL/GenBank/DDBJ databases">
        <title>The Genome Sequence of Cladophialophora immunda CBS83496.</title>
        <authorList>
            <consortium name="The Broad Institute Genomics Platform"/>
            <person name="Cuomo C."/>
            <person name="de Hoog S."/>
            <person name="Gorbushina A."/>
            <person name="Stielow B."/>
            <person name="Teixiera M."/>
            <person name="Abouelleil A."/>
            <person name="Chapman S.B."/>
            <person name="Priest M."/>
            <person name="Young S.K."/>
            <person name="Wortman J."/>
            <person name="Nusbaum C."/>
            <person name="Birren B."/>
        </authorList>
    </citation>
    <scope>NUCLEOTIDE SEQUENCE [LARGE SCALE GENOMIC DNA]</scope>
    <source>
        <strain evidence="2 3">CBS 83496</strain>
    </source>
</reference>
<protein>
    <submittedName>
        <fullName evidence="2">Uncharacterized protein</fullName>
    </submittedName>
</protein>
<feature type="compositionally biased region" description="Polar residues" evidence="1">
    <location>
        <begin position="221"/>
        <end position="233"/>
    </location>
</feature>
<name>A0A0D1ZNX2_9EURO</name>
<feature type="compositionally biased region" description="Polar residues" evidence="1">
    <location>
        <begin position="341"/>
        <end position="350"/>
    </location>
</feature>
<feature type="compositionally biased region" description="Low complexity" evidence="1">
    <location>
        <begin position="420"/>
        <end position="435"/>
    </location>
</feature>
<feature type="region of interest" description="Disordered" evidence="1">
    <location>
        <begin position="218"/>
        <end position="315"/>
    </location>
</feature>
<keyword evidence="3" id="KW-1185">Reference proteome</keyword>
<dbReference type="VEuPathDB" id="FungiDB:PV07_05472"/>
<dbReference type="GeneID" id="27344666"/>
<feature type="region of interest" description="Disordered" evidence="1">
    <location>
        <begin position="329"/>
        <end position="369"/>
    </location>
</feature>
<gene>
    <name evidence="2" type="ORF">PV07_05472</name>
</gene>